<sequence>MSVAGIRRRRRYLAPLVLFAACGLAMSGCQHQAAQELSGKMGNATAVESPPNPHPSGEVLPLPEELKEVHAMDYAGNVLAVQGPHHVGIGTVEQFRQNDAVILPLDNSCGTLRGSSDHQVWTLGCGNSVWSINPQEPNRVDKMPVEHSTTTAVQLSDGTIATGSNDSQDLWLYQRGQKARKISMDGSADSLVAVTVPGHSDALVRVNRQETTIQDVHFADNAQGGTLRVGLGVGQVAAGEKGLLLASDTTGNRLMIYTGDDVIRLHQSYPVDASPWAVAWDKSRNLAWIGSTSANSAVGYDIRTGVPVAKAHISTLPDSRSLVVLDDGTVVAASASGHGLQVIHQPQPADQ</sequence>
<keyword evidence="3" id="KW-1185">Reference proteome</keyword>
<keyword evidence="1" id="KW-0732">Signal</keyword>
<feature type="signal peptide" evidence="1">
    <location>
        <begin position="1"/>
        <end position="27"/>
    </location>
</feature>
<dbReference type="EMBL" id="CP046884">
    <property type="protein sequence ID" value="QNQ90237.1"/>
    <property type="molecule type" value="Genomic_DNA"/>
</dbReference>
<reference evidence="2 3" key="1">
    <citation type="submission" date="2019-12" db="EMBL/GenBank/DDBJ databases">
        <title>Corynebacterium sp. nov., isolated from feces of the Anser Albifrons in China.</title>
        <authorList>
            <person name="Liu Q."/>
        </authorList>
    </citation>
    <scope>NUCLEOTIDE SEQUENCE [LARGE SCALE GENOMIC DNA]</scope>
    <source>
        <strain evidence="2 3">4H37-19</strain>
    </source>
</reference>
<dbReference type="SUPFAM" id="SSF50969">
    <property type="entry name" value="YVTN repeat-like/Quinoprotein amine dehydrogenase"/>
    <property type="match status" value="1"/>
</dbReference>
<evidence type="ECO:0000313" key="2">
    <source>
        <dbReference type="EMBL" id="QNQ90237.1"/>
    </source>
</evidence>
<dbReference type="InterPro" id="IPR015943">
    <property type="entry name" value="WD40/YVTN_repeat-like_dom_sf"/>
</dbReference>
<dbReference type="RefSeq" id="WP_187975693.1">
    <property type="nucleotide sequence ID" value="NZ_CP046884.1"/>
</dbReference>
<proteinExistence type="predicted"/>
<name>A0A7H0SNW2_9CORY</name>
<organism evidence="2 3">
    <name type="scientific">Corynebacterium poyangense</name>
    <dbReference type="NCBI Taxonomy" id="2684405"/>
    <lineage>
        <taxon>Bacteria</taxon>
        <taxon>Bacillati</taxon>
        <taxon>Actinomycetota</taxon>
        <taxon>Actinomycetes</taxon>
        <taxon>Mycobacteriales</taxon>
        <taxon>Corynebacteriaceae</taxon>
        <taxon>Corynebacterium</taxon>
    </lineage>
</organism>
<dbReference type="Gene3D" id="2.130.10.10">
    <property type="entry name" value="YVTN repeat-like/Quinoprotein amine dehydrogenase"/>
    <property type="match status" value="1"/>
</dbReference>
<dbReference type="KEGG" id="cpoy:GP475_05975"/>
<dbReference type="AlphaFoldDB" id="A0A7H0SNW2"/>
<feature type="chain" id="PRO_5039069970" evidence="1">
    <location>
        <begin position="28"/>
        <end position="351"/>
    </location>
</feature>
<evidence type="ECO:0000313" key="3">
    <source>
        <dbReference type="Proteomes" id="UP000516320"/>
    </source>
</evidence>
<evidence type="ECO:0000256" key="1">
    <source>
        <dbReference type="SAM" id="SignalP"/>
    </source>
</evidence>
<dbReference type="Proteomes" id="UP000516320">
    <property type="component" value="Chromosome"/>
</dbReference>
<accession>A0A7H0SNW2</accession>
<protein>
    <submittedName>
        <fullName evidence="2">Uncharacterized protein</fullName>
    </submittedName>
</protein>
<gene>
    <name evidence="2" type="ORF">GP475_05975</name>
</gene>
<dbReference type="InterPro" id="IPR011044">
    <property type="entry name" value="Quino_amine_DH_bsu"/>
</dbReference>
<dbReference type="PROSITE" id="PS51257">
    <property type="entry name" value="PROKAR_LIPOPROTEIN"/>
    <property type="match status" value="1"/>
</dbReference>